<keyword evidence="1" id="KW-0812">Transmembrane</keyword>
<keyword evidence="1" id="KW-1133">Transmembrane helix</keyword>
<feature type="transmembrane region" description="Helical" evidence="1">
    <location>
        <begin position="24"/>
        <end position="48"/>
    </location>
</feature>
<feature type="transmembrane region" description="Helical" evidence="1">
    <location>
        <begin position="153"/>
        <end position="174"/>
    </location>
</feature>
<keyword evidence="1" id="KW-0472">Membrane</keyword>
<sequence>MRYTYDATRGPSIEHEGPKYRRRVLFLGSVLGIISVVNIAMCCFYSYVGGGCTNTALSDKTNVDLPDSAIIYLQSSQGLGIHTCPFTDIGSTNSTGWRNPTATWQACMVNSNNPVGKMQSAFTTSMAFTGQQTLVYTWLAFAILYRSLCHYEWLLSTIAFMMYAVLGVVGYYSFSPFLPYPHQTAATVASLTEYIRPDMYDDSFFTYTYCNGDYVPASNTRSCALGSTVFTAVREVQMDDCGKAYQFNVAFLAVQYLSVGVVLCLLAIAFSAERIRRRYPLSDQ</sequence>
<evidence type="ECO:0000256" key="1">
    <source>
        <dbReference type="SAM" id="Phobius"/>
    </source>
</evidence>
<feature type="transmembrane region" description="Helical" evidence="1">
    <location>
        <begin position="249"/>
        <end position="270"/>
    </location>
</feature>
<dbReference type="Proteomes" id="UP001165082">
    <property type="component" value="Unassembled WGS sequence"/>
</dbReference>
<evidence type="ECO:0000313" key="2">
    <source>
        <dbReference type="EMBL" id="GMI08610.1"/>
    </source>
</evidence>
<dbReference type="AlphaFoldDB" id="A0A9W7CMU2"/>
<evidence type="ECO:0000313" key="3">
    <source>
        <dbReference type="Proteomes" id="UP001165082"/>
    </source>
</evidence>
<reference evidence="2" key="1">
    <citation type="submission" date="2022-07" db="EMBL/GenBank/DDBJ databases">
        <title>Genome analysis of Parmales, a sister group of diatoms, reveals the evolutionary specialization of diatoms from phago-mixotrophs to photoautotrophs.</title>
        <authorList>
            <person name="Ban H."/>
            <person name="Sato S."/>
            <person name="Yoshikawa S."/>
            <person name="Kazumasa Y."/>
            <person name="Nakamura Y."/>
            <person name="Ichinomiya M."/>
            <person name="Saitoh K."/>
            <person name="Sato N."/>
            <person name="Blanc-Mathieu R."/>
            <person name="Endo H."/>
            <person name="Kuwata A."/>
            <person name="Ogata H."/>
        </authorList>
    </citation>
    <scope>NUCLEOTIDE SEQUENCE</scope>
</reference>
<organism evidence="2 3">
    <name type="scientific">Triparma retinervis</name>
    <dbReference type="NCBI Taxonomy" id="2557542"/>
    <lineage>
        <taxon>Eukaryota</taxon>
        <taxon>Sar</taxon>
        <taxon>Stramenopiles</taxon>
        <taxon>Ochrophyta</taxon>
        <taxon>Bolidophyceae</taxon>
        <taxon>Parmales</taxon>
        <taxon>Triparmaceae</taxon>
        <taxon>Triparma</taxon>
    </lineage>
</organism>
<dbReference type="EMBL" id="BRXZ01000271">
    <property type="protein sequence ID" value="GMI08610.1"/>
    <property type="molecule type" value="Genomic_DNA"/>
</dbReference>
<gene>
    <name evidence="2" type="ORF">TrRE_jg2381</name>
</gene>
<dbReference type="OrthoDB" id="186827at2759"/>
<feature type="transmembrane region" description="Helical" evidence="1">
    <location>
        <begin position="121"/>
        <end position="141"/>
    </location>
</feature>
<protein>
    <submittedName>
        <fullName evidence="2">Uncharacterized protein</fullName>
    </submittedName>
</protein>
<keyword evidence="3" id="KW-1185">Reference proteome</keyword>
<proteinExistence type="predicted"/>
<name>A0A9W7CMU2_9STRA</name>
<feature type="non-terminal residue" evidence="2">
    <location>
        <position position="284"/>
    </location>
</feature>
<accession>A0A9W7CMU2</accession>
<comment type="caution">
    <text evidence="2">The sequence shown here is derived from an EMBL/GenBank/DDBJ whole genome shotgun (WGS) entry which is preliminary data.</text>
</comment>